<feature type="region of interest" description="Disordered" evidence="13">
    <location>
        <begin position="1"/>
        <end position="21"/>
    </location>
</feature>
<evidence type="ECO:0000256" key="3">
    <source>
        <dbReference type="ARBA" id="ARBA00021330"/>
    </source>
</evidence>
<keyword evidence="6" id="KW-0949">S-adenosyl-L-methionine</keyword>
<comment type="similarity">
    <text evidence="2">Belongs to the methyltransferase superfamily. HEN1 family.</text>
</comment>
<dbReference type="InterPro" id="IPR026610">
    <property type="entry name" value="Hen1"/>
</dbReference>
<dbReference type="GO" id="GO:0003723">
    <property type="term" value="F:RNA binding"/>
    <property type="evidence" value="ECO:0007669"/>
    <property type="project" value="UniProtKB-KW"/>
</dbReference>
<feature type="compositionally biased region" description="Polar residues" evidence="13">
    <location>
        <begin position="10"/>
        <end position="21"/>
    </location>
</feature>
<dbReference type="InterPro" id="IPR029063">
    <property type="entry name" value="SAM-dependent_MTases_sf"/>
</dbReference>
<evidence type="ECO:0000256" key="5">
    <source>
        <dbReference type="ARBA" id="ARBA00022679"/>
    </source>
</evidence>
<dbReference type="Proteomes" id="UP000308652">
    <property type="component" value="Unassembled WGS sequence"/>
</dbReference>
<evidence type="ECO:0000256" key="6">
    <source>
        <dbReference type="ARBA" id="ARBA00022691"/>
    </source>
</evidence>
<feature type="compositionally biased region" description="Acidic residues" evidence="13">
    <location>
        <begin position="606"/>
        <end position="617"/>
    </location>
</feature>
<keyword evidence="7" id="KW-0479">Metal-binding</keyword>
<organism evidence="14 15">
    <name type="scientific">Crucibulum laeve</name>
    <dbReference type="NCBI Taxonomy" id="68775"/>
    <lineage>
        <taxon>Eukaryota</taxon>
        <taxon>Fungi</taxon>
        <taxon>Dikarya</taxon>
        <taxon>Basidiomycota</taxon>
        <taxon>Agaricomycotina</taxon>
        <taxon>Agaricomycetes</taxon>
        <taxon>Agaricomycetidae</taxon>
        <taxon>Agaricales</taxon>
        <taxon>Agaricineae</taxon>
        <taxon>Nidulariaceae</taxon>
        <taxon>Crucibulum</taxon>
    </lineage>
</organism>
<evidence type="ECO:0000256" key="2">
    <source>
        <dbReference type="ARBA" id="ARBA00009026"/>
    </source>
</evidence>
<gene>
    <name evidence="14" type="ORF">BDQ12DRAFT_653897</name>
</gene>
<dbReference type="GO" id="GO:0005737">
    <property type="term" value="C:cytoplasm"/>
    <property type="evidence" value="ECO:0007669"/>
    <property type="project" value="TreeGrafter"/>
</dbReference>
<evidence type="ECO:0000256" key="7">
    <source>
        <dbReference type="ARBA" id="ARBA00022723"/>
    </source>
</evidence>
<dbReference type="GO" id="GO:0001510">
    <property type="term" value="P:RNA methylation"/>
    <property type="evidence" value="ECO:0007669"/>
    <property type="project" value="InterPro"/>
</dbReference>
<dbReference type="EMBL" id="ML213612">
    <property type="protein sequence ID" value="TFK36627.1"/>
    <property type="molecule type" value="Genomic_DNA"/>
</dbReference>
<sequence length="617" mass="68188">MDLRPRAPRNPSSLMSVMTAESETPSLEGLRIAEIDKNENNMDVDANEELRVGFYPELHLQRRIWILNMLRKEAVTKVLDVGCGEGQLLSALCQPAPWLDPPPTSVLPPVPATPISPTSPCSLETPIYNDDEIPNLHISHLYGLDVSERDLQFAVQGVTPPRVEKEENSNVYGGRGGYFGTPSQRWEETEAKIWKGGLEVVNEELVGIECIVSTEVQRRIEHLPPSIFPAFTPTLLGVYHPKFFLVTTPSYTFNARFTAPHAAPSARRGFPDPTGRTDRIFRHDDHKFEWTLEEFKAWSNESAAEWGYQAEITSIGRALDPDPWGRDEELGGATSVVAFRKIDGDQIDDKERERKGREVLAALNLPQEQHTLIASYIHPSNPASKHPQYLPEIAALVKVKMEENREAFMRVEELWFEREIAIACGGWIELLVRAVEESDALILKREIEGEAIKLKSRGSWVVELVGGVENPRTFWPADGEEYLDRSADFIPPDDWTPGEGSYESSEDEFSESTGEEGDVSLQGSEDDDDEDVLGGLEWGRAGAGPSNFGGHEGWTQPESGVGWGNVATASSSTASAWAKSEENSESEGPGWGPVPSSASSSTAGWDGDEDESDNTTS</sequence>
<dbReference type="AlphaFoldDB" id="A0A5C3LVP7"/>
<dbReference type="GO" id="GO:0005634">
    <property type="term" value="C:nucleus"/>
    <property type="evidence" value="ECO:0007669"/>
    <property type="project" value="TreeGrafter"/>
</dbReference>
<dbReference type="PANTHER" id="PTHR21404">
    <property type="entry name" value="HEN1"/>
    <property type="match status" value="1"/>
</dbReference>
<keyword evidence="15" id="KW-1185">Reference proteome</keyword>
<protein>
    <recommendedName>
        <fullName evidence="3">Small RNA 2'-O-methyltransferase</fullName>
        <ecNumber evidence="11">2.1.1.386</ecNumber>
    </recommendedName>
</protein>
<proteinExistence type="inferred from homology"/>
<feature type="region of interest" description="Disordered" evidence="13">
    <location>
        <begin position="485"/>
        <end position="617"/>
    </location>
</feature>
<evidence type="ECO:0000256" key="4">
    <source>
        <dbReference type="ARBA" id="ARBA00022603"/>
    </source>
</evidence>
<dbReference type="GO" id="GO:0046872">
    <property type="term" value="F:metal ion binding"/>
    <property type="evidence" value="ECO:0007669"/>
    <property type="project" value="UniProtKB-KW"/>
</dbReference>
<evidence type="ECO:0000256" key="11">
    <source>
        <dbReference type="ARBA" id="ARBA00035025"/>
    </source>
</evidence>
<evidence type="ECO:0000256" key="1">
    <source>
        <dbReference type="ARBA" id="ARBA00001946"/>
    </source>
</evidence>
<comment type="cofactor">
    <cofactor evidence="1">
        <name>Mg(2+)</name>
        <dbReference type="ChEBI" id="CHEBI:18420"/>
    </cofactor>
</comment>
<dbReference type="GO" id="GO:0030422">
    <property type="term" value="P:siRNA processing"/>
    <property type="evidence" value="ECO:0007669"/>
    <property type="project" value="TreeGrafter"/>
</dbReference>
<keyword evidence="4" id="KW-0489">Methyltransferase</keyword>
<feature type="compositionally biased region" description="Low complexity" evidence="13">
    <location>
        <begin position="567"/>
        <end position="578"/>
    </location>
</feature>
<dbReference type="EC" id="2.1.1.386" evidence="11"/>
<evidence type="ECO:0000256" key="12">
    <source>
        <dbReference type="ARBA" id="ARBA00048418"/>
    </source>
</evidence>
<dbReference type="GO" id="GO:0090486">
    <property type="term" value="F:small RNA 2'-O-methyltransferase activity"/>
    <property type="evidence" value="ECO:0007669"/>
    <property type="project" value="UniProtKB-EC"/>
</dbReference>
<evidence type="ECO:0000256" key="13">
    <source>
        <dbReference type="SAM" id="MobiDB-lite"/>
    </source>
</evidence>
<dbReference type="OrthoDB" id="2154311at2759"/>
<evidence type="ECO:0000256" key="10">
    <source>
        <dbReference type="ARBA" id="ARBA00023158"/>
    </source>
</evidence>
<keyword evidence="5" id="KW-0808">Transferase</keyword>
<keyword evidence="9" id="KW-0694">RNA-binding</keyword>
<reference evidence="14 15" key="1">
    <citation type="journal article" date="2019" name="Nat. Ecol. Evol.">
        <title>Megaphylogeny resolves global patterns of mushroom evolution.</title>
        <authorList>
            <person name="Varga T."/>
            <person name="Krizsan K."/>
            <person name="Foldi C."/>
            <person name="Dima B."/>
            <person name="Sanchez-Garcia M."/>
            <person name="Sanchez-Ramirez S."/>
            <person name="Szollosi G.J."/>
            <person name="Szarkandi J.G."/>
            <person name="Papp V."/>
            <person name="Albert L."/>
            <person name="Andreopoulos W."/>
            <person name="Angelini C."/>
            <person name="Antonin V."/>
            <person name="Barry K.W."/>
            <person name="Bougher N.L."/>
            <person name="Buchanan P."/>
            <person name="Buyck B."/>
            <person name="Bense V."/>
            <person name="Catcheside P."/>
            <person name="Chovatia M."/>
            <person name="Cooper J."/>
            <person name="Damon W."/>
            <person name="Desjardin D."/>
            <person name="Finy P."/>
            <person name="Geml J."/>
            <person name="Haridas S."/>
            <person name="Hughes K."/>
            <person name="Justo A."/>
            <person name="Karasinski D."/>
            <person name="Kautmanova I."/>
            <person name="Kiss B."/>
            <person name="Kocsube S."/>
            <person name="Kotiranta H."/>
            <person name="LaButti K.M."/>
            <person name="Lechner B.E."/>
            <person name="Liimatainen K."/>
            <person name="Lipzen A."/>
            <person name="Lukacs Z."/>
            <person name="Mihaltcheva S."/>
            <person name="Morgado L.N."/>
            <person name="Niskanen T."/>
            <person name="Noordeloos M.E."/>
            <person name="Ohm R.A."/>
            <person name="Ortiz-Santana B."/>
            <person name="Ovrebo C."/>
            <person name="Racz N."/>
            <person name="Riley R."/>
            <person name="Savchenko A."/>
            <person name="Shiryaev A."/>
            <person name="Soop K."/>
            <person name="Spirin V."/>
            <person name="Szebenyi C."/>
            <person name="Tomsovsky M."/>
            <person name="Tulloss R.E."/>
            <person name="Uehling J."/>
            <person name="Grigoriev I.V."/>
            <person name="Vagvolgyi C."/>
            <person name="Papp T."/>
            <person name="Martin F.M."/>
            <person name="Miettinen O."/>
            <person name="Hibbett D.S."/>
            <person name="Nagy L.G."/>
        </authorList>
    </citation>
    <scope>NUCLEOTIDE SEQUENCE [LARGE SCALE GENOMIC DNA]</scope>
    <source>
        <strain evidence="14 15">CBS 166.37</strain>
    </source>
</reference>
<evidence type="ECO:0000313" key="15">
    <source>
        <dbReference type="Proteomes" id="UP000308652"/>
    </source>
</evidence>
<evidence type="ECO:0000256" key="9">
    <source>
        <dbReference type="ARBA" id="ARBA00022884"/>
    </source>
</evidence>
<keyword evidence="10" id="KW-0943">RNA-mediated gene silencing</keyword>
<dbReference type="PANTHER" id="PTHR21404:SF3">
    <property type="entry name" value="SMALL RNA 2'-O-METHYLTRANSFERASE"/>
    <property type="match status" value="1"/>
</dbReference>
<evidence type="ECO:0000313" key="14">
    <source>
        <dbReference type="EMBL" id="TFK36627.1"/>
    </source>
</evidence>
<comment type="catalytic activity">
    <reaction evidence="12">
        <text>small RNA 3'-end nucleotide + S-adenosyl-L-methionine = small RNA 3'-end 2'-O-methylnucleotide + S-adenosyl-L-homocysteine + H(+)</text>
        <dbReference type="Rhea" id="RHEA:37887"/>
        <dbReference type="Rhea" id="RHEA-COMP:10415"/>
        <dbReference type="Rhea" id="RHEA-COMP:10416"/>
        <dbReference type="ChEBI" id="CHEBI:15378"/>
        <dbReference type="ChEBI" id="CHEBI:57856"/>
        <dbReference type="ChEBI" id="CHEBI:59789"/>
        <dbReference type="ChEBI" id="CHEBI:74896"/>
        <dbReference type="ChEBI" id="CHEBI:74898"/>
        <dbReference type="EC" id="2.1.1.386"/>
    </reaction>
</comment>
<keyword evidence="8" id="KW-0460">Magnesium</keyword>
<feature type="compositionally biased region" description="Acidic residues" evidence="13">
    <location>
        <begin position="504"/>
        <end position="532"/>
    </location>
</feature>
<evidence type="ECO:0000256" key="8">
    <source>
        <dbReference type="ARBA" id="ARBA00022842"/>
    </source>
</evidence>
<dbReference type="Gene3D" id="3.40.50.150">
    <property type="entry name" value="Vaccinia Virus protein VP39"/>
    <property type="match status" value="1"/>
</dbReference>
<name>A0A5C3LVP7_9AGAR</name>
<accession>A0A5C3LVP7</accession>
<dbReference type="STRING" id="68775.A0A5C3LVP7"/>